<dbReference type="Proteomes" id="UP000095709">
    <property type="component" value="Unassembled WGS sequence"/>
</dbReference>
<feature type="domain" description="J" evidence="7">
    <location>
        <begin position="7"/>
        <end position="72"/>
    </location>
</feature>
<organism evidence="8 9">
    <name type="scientific">Fusicatenibacter saccharivorans</name>
    <dbReference type="NCBI Taxonomy" id="1150298"/>
    <lineage>
        <taxon>Bacteria</taxon>
        <taxon>Bacillati</taxon>
        <taxon>Bacillota</taxon>
        <taxon>Clostridia</taxon>
        <taxon>Lachnospirales</taxon>
        <taxon>Lachnospiraceae</taxon>
        <taxon>Fusicatenibacter</taxon>
    </lineage>
</organism>
<dbReference type="InterPro" id="IPR002939">
    <property type="entry name" value="DnaJ_C"/>
</dbReference>
<dbReference type="SMART" id="SM00271">
    <property type="entry name" value="DnaJ"/>
    <property type="match status" value="1"/>
</dbReference>
<dbReference type="GO" id="GO:0008270">
    <property type="term" value="F:zinc ion binding"/>
    <property type="evidence" value="ECO:0007669"/>
    <property type="project" value="UniProtKB-KW"/>
</dbReference>
<evidence type="ECO:0000256" key="5">
    <source>
        <dbReference type="ARBA" id="ARBA00022833"/>
    </source>
</evidence>
<dbReference type="InterPro" id="IPR008971">
    <property type="entry name" value="HSP40/DnaJ_pept-bd"/>
</dbReference>
<dbReference type="InterPro" id="IPR036869">
    <property type="entry name" value="J_dom_sf"/>
</dbReference>
<accession>A0A174RRJ9</accession>
<keyword evidence="8" id="KW-0346">Stress response</keyword>
<dbReference type="PROSITE" id="PS50076">
    <property type="entry name" value="DNAJ_2"/>
    <property type="match status" value="1"/>
</dbReference>
<dbReference type="Gene3D" id="1.10.287.110">
    <property type="entry name" value="DnaJ domain"/>
    <property type="match status" value="1"/>
</dbReference>
<keyword evidence="3" id="KW-0677">Repeat</keyword>
<keyword evidence="5" id="KW-0862">Zinc</keyword>
<evidence type="ECO:0000256" key="2">
    <source>
        <dbReference type="ARBA" id="ARBA00022723"/>
    </source>
</evidence>
<dbReference type="CDD" id="cd10747">
    <property type="entry name" value="DnaJ_C"/>
    <property type="match status" value="1"/>
</dbReference>
<dbReference type="Pfam" id="PF01556">
    <property type="entry name" value="DnaJ_C"/>
    <property type="match status" value="1"/>
</dbReference>
<keyword evidence="2" id="KW-0479">Metal-binding</keyword>
<sequence>MMETKRDYYEVLGVSRNADEKEIKREYRKLAKKYHPDTNAGNPDAEKKFKEVTEAYSVLSDPEKKKMYDQFGFAAFDQGAGAYGQQGGGNPYGSAYGNPFGGSGNNGGYHEFHFEGNADDMFGDFFDQMFHGKSRGFGSERYTRSGSSRHPFEDAFSGRGTAEDLDLHAEVSIRLEEAASGCEKQITLRNPDGTTNTLLVKIPAGIESGKSIRLRGKGHTGSNGRRGDLILKVNVEEKKGFERRGMDIYTTIQIPYTTAVFGGEARVSTLYGDVVCKIKEGTQSGSKLRLRGKGMVSMKDANVHGDHYATIEIAVPRSLNRTARQKLMEYKEAC</sequence>
<dbReference type="PANTHER" id="PTHR43096:SF52">
    <property type="entry name" value="DNAJ HOMOLOG 1, MITOCHONDRIAL-RELATED"/>
    <property type="match status" value="1"/>
</dbReference>
<name>A0A174RRJ9_9FIRM</name>
<evidence type="ECO:0000256" key="6">
    <source>
        <dbReference type="ARBA" id="ARBA00023186"/>
    </source>
</evidence>
<evidence type="ECO:0000313" key="9">
    <source>
        <dbReference type="Proteomes" id="UP000095709"/>
    </source>
</evidence>
<evidence type="ECO:0000256" key="4">
    <source>
        <dbReference type="ARBA" id="ARBA00022771"/>
    </source>
</evidence>
<reference evidence="8 9" key="1">
    <citation type="submission" date="2015-09" db="EMBL/GenBank/DDBJ databases">
        <authorList>
            <consortium name="Pathogen Informatics"/>
        </authorList>
    </citation>
    <scope>NUCLEOTIDE SEQUENCE [LARGE SCALE GENOMIC DNA]</scope>
    <source>
        <strain evidence="8 9">2789STDY5834885</strain>
    </source>
</reference>
<gene>
    <name evidence="8" type="primary">dnaJ_3</name>
    <name evidence="8" type="ORF">ERS852498_03004</name>
</gene>
<dbReference type="PRINTS" id="PR00625">
    <property type="entry name" value="JDOMAIN"/>
</dbReference>
<dbReference type="CDD" id="cd06257">
    <property type="entry name" value="DnaJ"/>
    <property type="match status" value="1"/>
</dbReference>
<protein>
    <submittedName>
        <fullName evidence="8">Heat shock protein J</fullName>
    </submittedName>
</protein>
<dbReference type="InterPro" id="IPR018253">
    <property type="entry name" value="DnaJ_domain_CS"/>
</dbReference>
<proteinExistence type="predicted"/>
<keyword evidence="4" id="KW-0863">Zinc-finger</keyword>
<dbReference type="InterPro" id="IPR001623">
    <property type="entry name" value="DnaJ_domain"/>
</dbReference>
<dbReference type="FunFam" id="2.60.260.20:FF:000005">
    <property type="entry name" value="Chaperone protein dnaJ 1, mitochondrial"/>
    <property type="match status" value="1"/>
</dbReference>
<keyword evidence="6" id="KW-0143">Chaperone</keyword>
<evidence type="ECO:0000256" key="1">
    <source>
        <dbReference type="ARBA" id="ARBA00022705"/>
    </source>
</evidence>
<dbReference type="GO" id="GO:0051082">
    <property type="term" value="F:unfolded protein binding"/>
    <property type="evidence" value="ECO:0007669"/>
    <property type="project" value="InterPro"/>
</dbReference>
<dbReference type="Gene3D" id="2.60.260.20">
    <property type="entry name" value="Urease metallochaperone UreE, N-terminal domain"/>
    <property type="match status" value="2"/>
</dbReference>
<dbReference type="GO" id="GO:0006260">
    <property type="term" value="P:DNA replication"/>
    <property type="evidence" value="ECO:0007669"/>
    <property type="project" value="UniProtKB-KW"/>
</dbReference>
<dbReference type="PANTHER" id="PTHR43096">
    <property type="entry name" value="DNAJ HOMOLOG 1, MITOCHONDRIAL-RELATED"/>
    <property type="match status" value="1"/>
</dbReference>
<keyword evidence="1" id="KW-0235">DNA replication</keyword>
<evidence type="ECO:0000259" key="7">
    <source>
        <dbReference type="PROSITE" id="PS50076"/>
    </source>
</evidence>
<dbReference type="Pfam" id="PF00226">
    <property type="entry name" value="DnaJ"/>
    <property type="match status" value="1"/>
</dbReference>
<dbReference type="SUPFAM" id="SSF46565">
    <property type="entry name" value="Chaperone J-domain"/>
    <property type="match status" value="1"/>
</dbReference>
<dbReference type="AlphaFoldDB" id="A0A174RRJ9"/>
<evidence type="ECO:0000313" key="8">
    <source>
        <dbReference type="EMBL" id="CUP86307.1"/>
    </source>
</evidence>
<dbReference type="GO" id="GO:0042026">
    <property type="term" value="P:protein refolding"/>
    <property type="evidence" value="ECO:0007669"/>
    <property type="project" value="TreeGrafter"/>
</dbReference>
<dbReference type="SUPFAM" id="SSF49493">
    <property type="entry name" value="HSP40/DnaJ peptide-binding domain"/>
    <property type="match status" value="2"/>
</dbReference>
<dbReference type="PROSITE" id="PS00636">
    <property type="entry name" value="DNAJ_1"/>
    <property type="match status" value="1"/>
</dbReference>
<dbReference type="GO" id="GO:0005737">
    <property type="term" value="C:cytoplasm"/>
    <property type="evidence" value="ECO:0007669"/>
    <property type="project" value="TreeGrafter"/>
</dbReference>
<dbReference type="EMBL" id="CZAL01000019">
    <property type="protein sequence ID" value="CUP86307.1"/>
    <property type="molecule type" value="Genomic_DNA"/>
</dbReference>
<evidence type="ECO:0000256" key="3">
    <source>
        <dbReference type="ARBA" id="ARBA00022737"/>
    </source>
</evidence>